<dbReference type="RefSeq" id="WP_147575827.1">
    <property type="nucleotide sequence ID" value="NZ_VOWB01000068.1"/>
</dbReference>
<dbReference type="PANTHER" id="PTHR32089:SF112">
    <property type="entry name" value="LYSOZYME-LIKE PROTEIN-RELATED"/>
    <property type="match status" value="1"/>
</dbReference>
<dbReference type="SUPFAM" id="SSF58104">
    <property type="entry name" value="Methyl-accepting chemotaxis protein (MCP) signaling domain"/>
    <property type="match status" value="1"/>
</dbReference>
<keyword evidence="1 2" id="KW-0807">Transducer</keyword>
<name>A0A5C7DYZ8_9BACT</name>
<feature type="transmembrane region" description="Helical" evidence="4">
    <location>
        <begin position="12"/>
        <end position="35"/>
    </location>
</feature>
<proteinExistence type="predicted"/>
<dbReference type="GO" id="GO:0007165">
    <property type="term" value="P:signal transduction"/>
    <property type="evidence" value="ECO:0007669"/>
    <property type="project" value="UniProtKB-KW"/>
</dbReference>
<dbReference type="Gene3D" id="1.10.287.950">
    <property type="entry name" value="Methyl-accepting chemotaxis protein"/>
    <property type="match status" value="1"/>
</dbReference>
<dbReference type="Pfam" id="PF19443">
    <property type="entry name" value="DAHL"/>
    <property type="match status" value="1"/>
</dbReference>
<comment type="caution">
    <text evidence="6">The sequence shown here is derived from an EMBL/GenBank/DDBJ whole genome shotgun (WGS) entry which is preliminary data.</text>
</comment>
<sequence length="601" mass="67287">MTHSNNKKSFSFLSQFIILSVVVLILLLALTFFIFNTYNTTKKNSIIIGSFQKLEILDTKIDEIFKNKLNLQNYDPSVELIQNFEKTLEILKNNQIDVSKIENIFQKKNIQLQHFKSANSIAINSKIYLYEIQQDIINHTTKMALSPNDSKTIETIGNILSVIGTTDILEPLAQNRLQNLLVKLTTSKDQIPSELLELFITHCKMITSQIKILKDNSQTFLDQELLKEIVSQKSFVTAKINSSNEYNLYTAIGIFLFTLVVLVFFILLTLKKVVIPISLLEKLSANLAGEHANLNARLDIDKKSELATSASYINSFIQIVQNSIIEAIQTANSSYKSSKKLSQNAEDLQQSSLLQHEQISNVHKISSVLENHIDLTQNLAKDTIKDMHDMQSVMGEVDVTLKELVELIEISGEKEQSVLSAMDMLVQSADSIVEVTTTIKDIADQTNLLALNAAIEAARAGEHGRGFAVVADEVRNLADKTTKSLVAIETTVRTIVQQINDNKSLMDGIHQSMNDTSNKANILQGEVGTSIEKLKTSIHSTKIMEEKSDESKAKMNELEQNIEKVTELADSVKKHSLDLTQISQDVLENASKLSEKLKTFE</sequence>
<dbReference type="PANTHER" id="PTHR32089">
    <property type="entry name" value="METHYL-ACCEPTING CHEMOTAXIS PROTEIN MCPB"/>
    <property type="match status" value="1"/>
</dbReference>
<keyword evidence="4" id="KW-0812">Transmembrane</keyword>
<dbReference type="GO" id="GO:0016020">
    <property type="term" value="C:membrane"/>
    <property type="evidence" value="ECO:0007669"/>
    <property type="project" value="InterPro"/>
</dbReference>
<evidence type="ECO:0000256" key="2">
    <source>
        <dbReference type="PROSITE-ProRule" id="PRU00284"/>
    </source>
</evidence>
<evidence type="ECO:0000256" key="1">
    <source>
        <dbReference type="ARBA" id="ARBA00023224"/>
    </source>
</evidence>
<feature type="transmembrane region" description="Helical" evidence="4">
    <location>
        <begin position="248"/>
        <end position="270"/>
    </location>
</feature>
<dbReference type="PROSITE" id="PS50111">
    <property type="entry name" value="CHEMOTAXIS_TRANSDUC_2"/>
    <property type="match status" value="1"/>
</dbReference>
<dbReference type="InterPro" id="IPR045812">
    <property type="entry name" value="DAHL"/>
</dbReference>
<keyword evidence="3" id="KW-0175">Coiled coil</keyword>
<feature type="domain" description="Methyl-accepting transducer" evidence="5">
    <location>
        <begin position="330"/>
        <end position="580"/>
    </location>
</feature>
<keyword evidence="4" id="KW-1133">Transmembrane helix</keyword>
<evidence type="ECO:0000259" key="5">
    <source>
        <dbReference type="PROSITE" id="PS50111"/>
    </source>
</evidence>
<dbReference type="EMBL" id="VOWB01000068">
    <property type="protein sequence ID" value="TXE79605.1"/>
    <property type="molecule type" value="Genomic_DNA"/>
</dbReference>
<dbReference type="SMART" id="SM00283">
    <property type="entry name" value="MA"/>
    <property type="match status" value="1"/>
</dbReference>
<reference evidence="6 7" key="1">
    <citation type="submission" date="2019-07" db="EMBL/GenBank/DDBJ databases">
        <title>Rapid identification of Enteric Bacteria from Whole Genome Sequences (WGS) using Average Nucleotide Identity (ANI).</title>
        <authorList>
            <person name="Lane C."/>
        </authorList>
    </citation>
    <scope>NUCLEOTIDE SEQUENCE [LARGE SCALE GENOMIC DNA]</scope>
    <source>
        <strain evidence="6 7">2016D-0250</strain>
    </source>
</reference>
<gene>
    <name evidence="6" type="ORF">FPD46_06515</name>
</gene>
<feature type="coiled-coil region" evidence="3">
    <location>
        <begin position="541"/>
        <end position="575"/>
    </location>
</feature>
<dbReference type="AlphaFoldDB" id="A0A5C7DYZ8"/>
<keyword evidence="4" id="KW-0472">Membrane</keyword>
<protein>
    <submittedName>
        <fullName evidence="6">Methyl-accepting chemotaxis protein</fullName>
    </submittedName>
</protein>
<dbReference type="Pfam" id="PF00015">
    <property type="entry name" value="MCPsignal"/>
    <property type="match status" value="1"/>
</dbReference>
<evidence type="ECO:0000313" key="6">
    <source>
        <dbReference type="EMBL" id="TXE79605.1"/>
    </source>
</evidence>
<dbReference type="Proteomes" id="UP000321310">
    <property type="component" value="Unassembled WGS sequence"/>
</dbReference>
<accession>A0A5C7DYZ8</accession>
<evidence type="ECO:0000256" key="4">
    <source>
        <dbReference type="SAM" id="Phobius"/>
    </source>
</evidence>
<evidence type="ECO:0000256" key="3">
    <source>
        <dbReference type="SAM" id="Coils"/>
    </source>
</evidence>
<organism evidence="6 7">
    <name type="scientific">Campylobacter peloridis</name>
    <dbReference type="NCBI Taxonomy" id="488546"/>
    <lineage>
        <taxon>Bacteria</taxon>
        <taxon>Pseudomonadati</taxon>
        <taxon>Campylobacterota</taxon>
        <taxon>Epsilonproteobacteria</taxon>
        <taxon>Campylobacterales</taxon>
        <taxon>Campylobacteraceae</taxon>
        <taxon>Campylobacter</taxon>
    </lineage>
</organism>
<dbReference type="InterPro" id="IPR004089">
    <property type="entry name" value="MCPsignal_dom"/>
</dbReference>
<evidence type="ECO:0000313" key="7">
    <source>
        <dbReference type="Proteomes" id="UP000321310"/>
    </source>
</evidence>